<keyword evidence="4" id="KW-0597">Phosphoprotein</keyword>
<dbReference type="NCBIfam" id="TIGR00229">
    <property type="entry name" value="sensory_box"/>
    <property type="match status" value="1"/>
</dbReference>
<dbReference type="SUPFAM" id="SSF55874">
    <property type="entry name" value="ATPase domain of HSP90 chaperone/DNA topoisomerase II/histidine kinase"/>
    <property type="match status" value="1"/>
</dbReference>
<dbReference type="PANTHER" id="PTHR24421">
    <property type="entry name" value="NITRATE/NITRITE SENSOR PROTEIN NARX-RELATED"/>
    <property type="match status" value="1"/>
</dbReference>
<keyword evidence="16" id="KW-1185">Reference proteome</keyword>
<dbReference type="Pfam" id="PF02518">
    <property type="entry name" value="HATPase_c"/>
    <property type="match status" value="1"/>
</dbReference>
<gene>
    <name evidence="15" type="ORF">IQ13_2918</name>
</gene>
<keyword evidence="5" id="KW-0808">Transferase</keyword>
<feature type="transmembrane region" description="Helical" evidence="11">
    <location>
        <begin position="289"/>
        <end position="310"/>
    </location>
</feature>
<dbReference type="Pfam" id="PF07730">
    <property type="entry name" value="HisKA_3"/>
    <property type="match status" value="1"/>
</dbReference>
<feature type="domain" description="PAC" evidence="14">
    <location>
        <begin position="387"/>
        <end position="438"/>
    </location>
</feature>
<feature type="coiled-coil region" evidence="10">
    <location>
        <begin position="422"/>
        <end position="449"/>
    </location>
</feature>
<dbReference type="Pfam" id="PF00989">
    <property type="entry name" value="PAS"/>
    <property type="match status" value="1"/>
</dbReference>
<dbReference type="PROSITE" id="PS50112">
    <property type="entry name" value="PAS"/>
    <property type="match status" value="1"/>
</dbReference>
<evidence type="ECO:0000259" key="12">
    <source>
        <dbReference type="PROSITE" id="PS50109"/>
    </source>
</evidence>
<comment type="catalytic activity">
    <reaction evidence="1">
        <text>ATP + protein L-histidine = ADP + protein N-phospho-L-histidine.</text>
        <dbReference type="EC" id="2.7.13.3"/>
    </reaction>
</comment>
<dbReference type="Gene3D" id="3.30.450.20">
    <property type="entry name" value="PAS domain"/>
    <property type="match status" value="3"/>
</dbReference>
<evidence type="ECO:0000256" key="5">
    <source>
        <dbReference type="ARBA" id="ARBA00022679"/>
    </source>
</evidence>
<dbReference type="SMART" id="SM00387">
    <property type="entry name" value="HATPase_c"/>
    <property type="match status" value="1"/>
</dbReference>
<dbReference type="InterPro" id="IPR000700">
    <property type="entry name" value="PAS-assoc_C"/>
</dbReference>
<keyword evidence="9" id="KW-0902">Two-component regulatory system</keyword>
<proteinExistence type="predicted"/>
<evidence type="ECO:0000256" key="1">
    <source>
        <dbReference type="ARBA" id="ARBA00000085"/>
    </source>
</evidence>
<reference evidence="15 16" key="1">
    <citation type="journal article" date="2015" name="Stand. Genomic Sci.">
        <title>Genomic Encyclopedia of Bacterial and Archaeal Type Strains, Phase III: the genomes of soil and plant-associated and newly described type strains.</title>
        <authorList>
            <person name="Whitman W.B."/>
            <person name="Woyke T."/>
            <person name="Klenk H.P."/>
            <person name="Zhou Y."/>
            <person name="Lilburn T.G."/>
            <person name="Beck B.J."/>
            <person name="De Vos P."/>
            <person name="Vandamme P."/>
            <person name="Eisen J.A."/>
            <person name="Garrity G."/>
            <person name="Hugenholtz P."/>
            <person name="Kyrpides N.C."/>
        </authorList>
    </citation>
    <scope>NUCLEOTIDE SEQUENCE [LARGE SCALE GENOMIC DNA]</scope>
    <source>
        <strain evidence="15 16">CGMCC 1.7271</strain>
    </source>
</reference>
<keyword evidence="7" id="KW-0418">Kinase</keyword>
<evidence type="ECO:0000313" key="16">
    <source>
        <dbReference type="Proteomes" id="UP000316167"/>
    </source>
</evidence>
<dbReference type="SUPFAM" id="SSF55785">
    <property type="entry name" value="PYP-like sensor domain (PAS domain)"/>
    <property type="match status" value="1"/>
</dbReference>
<evidence type="ECO:0000256" key="9">
    <source>
        <dbReference type="ARBA" id="ARBA00023012"/>
    </source>
</evidence>
<dbReference type="OrthoDB" id="9760839at2"/>
<dbReference type="AlphaFoldDB" id="A0A562SHF7"/>
<evidence type="ECO:0000256" key="10">
    <source>
        <dbReference type="SAM" id="Coils"/>
    </source>
</evidence>
<dbReference type="SMART" id="SM00091">
    <property type="entry name" value="PAS"/>
    <property type="match status" value="1"/>
</dbReference>
<dbReference type="CDD" id="cd12914">
    <property type="entry name" value="PDC1_DGC_like"/>
    <property type="match status" value="1"/>
</dbReference>
<dbReference type="InterPro" id="IPR003594">
    <property type="entry name" value="HATPase_dom"/>
</dbReference>
<feature type="domain" description="Histidine kinase" evidence="12">
    <location>
        <begin position="461"/>
        <end position="651"/>
    </location>
</feature>
<dbReference type="InterPro" id="IPR029151">
    <property type="entry name" value="Sensor-like_sf"/>
</dbReference>
<evidence type="ECO:0000256" key="2">
    <source>
        <dbReference type="ARBA" id="ARBA00004370"/>
    </source>
</evidence>
<accession>A0A562SHF7</accession>
<dbReference type="GO" id="GO:0046983">
    <property type="term" value="F:protein dimerization activity"/>
    <property type="evidence" value="ECO:0007669"/>
    <property type="project" value="InterPro"/>
</dbReference>
<evidence type="ECO:0000256" key="3">
    <source>
        <dbReference type="ARBA" id="ARBA00012438"/>
    </source>
</evidence>
<dbReference type="PANTHER" id="PTHR24421:SF10">
    <property type="entry name" value="NITRATE_NITRITE SENSOR PROTEIN NARQ"/>
    <property type="match status" value="1"/>
</dbReference>
<dbReference type="InterPro" id="IPR035965">
    <property type="entry name" value="PAS-like_dom_sf"/>
</dbReference>
<dbReference type="PROSITE" id="PS50113">
    <property type="entry name" value="PAC"/>
    <property type="match status" value="1"/>
</dbReference>
<dbReference type="GO" id="GO:0005524">
    <property type="term" value="F:ATP binding"/>
    <property type="evidence" value="ECO:0007669"/>
    <property type="project" value="UniProtKB-KW"/>
</dbReference>
<dbReference type="InterPro" id="IPR036890">
    <property type="entry name" value="HATPase_C_sf"/>
</dbReference>
<dbReference type="GO" id="GO:0016020">
    <property type="term" value="C:membrane"/>
    <property type="evidence" value="ECO:0007669"/>
    <property type="project" value="UniProtKB-SubCell"/>
</dbReference>
<dbReference type="RefSeq" id="WP_144887086.1">
    <property type="nucleotide sequence ID" value="NZ_VLLE01000005.1"/>
</dbReference>
<dbReference type="InterPro" id="IPR011712">
    <property type="entry name" value="Sig_transdc_His_kin_sub3_dim/P"/>
</dbReference>
<evidence type="ECO:0000259" key="13">
    <source>
        <dbReference type="PROSITE" id="PS50112"/>
    </source>
</evidence>
<feature type="domain" description="PAS" evidence="13">
    <location>
        <begin position="323"/>
        <end position="374"/>
    </location>
</feature>
<feature type="transmembrane region" description="Helical" evidence="11">
    <location>
        <begin position="12"/>
        <end position="31"/>
    </location>
</feature>
<evidence type="ECO:0000313" key="15">
    <source>
        <dbReference type="EMBL" id="TWI80246.1"/>
    </source>
</evidence>
<dbReference type="Gene3D" id="3.30.565.10">
    <property type="entry name" value="Histidine kinase-like ATPase, C-terminal domain"/>
    <property type="match status" value="1"/>
</dbReference>
<name>A0A562SHF7_9BACT</name>
<evidence type="ECO:0000259" key="14">
    <source>
        <dbReference type="PROSITE" id="PS50113"/>
    </source>
</evidence>
<dbReference type="EC" id="2.7.13.3" evidence="3"/>
<dbReference type="GO" id="GO:0006355">
    <property type="term" value="P:regulation of DNA-templated transcription"/>
    <property type="evidence" value="ECO:0007669"/>
    <property type="project" value="InterPro"/>
</dbReference>
<keyword evidence="8" id="KW-0067">ATP-binding</keyword>
<dbReference type="InterPro" id="IPR050482">
    <property type="entry name" value="Sensor_HK_TwoCompSys"/>
</dbReference>
<dbReference type="EMBL" id="VLLE01000005">
    <property type="protein sequence ID" value="TWI80246.1"/>
    <property type="molecule type" value="Genomic_DNA"/>
</dbReference>
<dbReference type="Gene3D" id="1.20.5.1930">
    <property type="match status" value="1"/>
</dbReference>
<evidence type="ECO:0000256" key="4">
    <source>
        <dbReference type="ARBA" id="ARBA00022553"/>
    </source>
</evidence>
<dbReference type="InterPro" id="IPR013767">
    <property type="entry name" value="PAS_fold"/>
</dbReference>
<evidence type="ECO:0000256" key="6">
    <source>
        <dbReference type="ARBA" id="ARBA00022741"/>
    </source>
</evidence>
<dbReference type="GO" id="GO:0000155">
    <property type="term" value="F:phosphorelay sensor kinase activity"/>
    <property type="evidence" value="ECO:0007669"/>
    <property type="project" value="InterPro"/>
</dbReference>
<keyword evidence="11" id="KW-0472">Membrane</keyword>
<comment type="subcellular location">
    <subcellularLocation>
        <location evidence="2">Membrane</location>
    </subcellularLocation>
</comment>
<comment type="caution">
    <text evidence="15">The sequence shown here is derived from an EMBL/GenBank/DDBJ whole genome shotgun (WGS) entry which is preliminary data.</text>
</comment>
<dbReference type="CDD" id="cd16917">
    <property type="entry name" value="HATPase_UhpB-NarQ-NarX-like"/>
    <property type="match status" value="1"/>
</dbReference>
<keyword evidence="11" id="KW-1133">Transmembrane helix</keyword>
<keyword evidence="6" id="KW-0547">Nucleotide-binding</keyword>
<dbReference type="CDD" id="cd00130">
    <property type="entry name" value="PAS"/>
    <property type="match status" value="1"/>
</dbReference>
<keyword evidence="10" id="KW-0175">Coiled coil</keyword>
<evidence type="ECO:0000256" key="7">
    <source>
        <dbReference type="ARBA" id="ARBA00022777"/>
    </source>
</evidence>
<dbReference type="InterPro" id="IPR005467">
    <property type="entry name" value="His_kinase_dom"/>
</dbReference>
<dbReference type="SUPFAM" id="SSF103190">
    <property type="entry name" value="Sensory domain-like"/>
    <property type="match status" value="1"/>
</dbReference>
<evidence type="ECO:0000256" key="8">
    <source>
        <dbReference type="ARBA" id="ARBA00022840"/>
    </source>
</evidence>
<dbReference type="PROSITE" id="PS50109">
    <property type="entry name" value="HIS_KIN"/>
    <property type="match status" value="1"/>
</dbReference>
<keyword evidence="11" id="KW-0812">Transmembrane</keyword>
<sequence length="654" mass="73954">MLKFTKSPVSAIASVILFGALLVLLLWVNVFQQLNKEKETALNKAKQLNANQALALESYTIRTIQNADLILQIVRSEYQKQNTFNNFQQLKQNSTIDQKLLEGVVIMNKEGNLISSFHPFHPDTVTNFSTREYFQTHTTATSDSLFISKPITSRLFSKAVIVLSRKITDSKNNFAGVIALQIFPETFTSFSDGAFVDSFDIISLIAPDGTTYARKTGATASYGENIIKSPLFQHLKNKPVDNYYANDAIRNIPTYFSYRKLKNYPIIATVGKREVDVLRDYQKQKNKSLIFTSVITLLVILFSFAIITGIQNRRRFFNALAESEGKYRSMFENSKDAILLTDHEGNILTLNSAAEKVFDIDQDSCTSKNIGQFLANAQDHFYQQAGYTGEVKFIRRSGTEFTGEVVSSQYKADRNHRVSVIVIRDATERKQLEEELAKERNQREQLILQQVILTQEMEREQIGGELHDNVCQILATTKHYLELIERKQEFSQTFLPQARQMINDSIQEIRHLSHAMNPASLDSKTITDALKELTATIKATGELEVVFNAYHCIEQLDVQKKRALFRIAQEQLNNVLKHAQATTVHVSIALKENNIHLNISDNGKGFDPLQQKAGLGLNNMQARVKAFAGKIHVTTSPGQGCHIEAVIPYLEKRA</sequence>
<protein>
    <recommendedName>
        <fullName evidence="3">histidine kinase</fullName>
        <ecNumber evidence="3">2.7.13.3</ecNumber>
    </recommendedName>
</protein>
<organism evidence="15 16">
    <name type="scientific">Lacibacter cauensis</name>
    <dbReference type="NCBI Taxonomy" id="510947"/>
    <lineage>
        <taxon>Bacteria</taxon>
        <taxon>Pseudomonadati</taxon>
        <taxon>Bacteroidota</taxon>
        <taxon>Chitinophagia</taxon>
        <taxon>Chitinophagales</taxon>
        <taxon>Chitinophagaceae</taxon>
        <taxon>Lacibacter</taxon>
    </lineage>
</organism>
<dbReference type="InterPro" id="IPR000014">
    <property type="entry name" value="PAS"/>
</dbReference>
<dbReference type="Proteomes" id="UP000316167">
    <property type="component" value="Unassembled WGS sequence"/>
</dbReference>
<evidence type="ECO:0000256" key="11">
    <source>
        <dbReference type="SAM" id="Phobius"/>
    </source>
</evidence>
<dbReference type="CDD" id="cd12915">
    <property type="entry name" value="PDC2_DGC_like"/>
    <property type="match status" value="1"/>
</dbReference>